<comment type="caution">
    <text evidence="5">The sequence shown here is derived from an EMBL/GenBank/DDBJ whole genome shotgun (WGS) entry which is preliminary data.</text>
</comment>
<dbReference type="Proteomes" id="UP000003527">
    <property type="component" value="Unassembled WGS sequence"/>
</dbReference>
<evidence type="ECO:0000259" key="4">
    <source>
        <dbReference type="Pfam" id="PF10502"/>
    </source>
</evidence>
<dbReference type="NCBIfam" id="TIGR02227">
    <property type="entry name" value="sigpep_I_bact"/>
    <property type="match status" value="1"/>
</dbReference>
<keyword evidence="3" id="KW-1133">Transmembrane helix</keyword>
<dbReference type="AlphaFoldDB" id="G9WSJ8"/>
<evidence type="ECO:0000313" key="5">
    <source>
        <dbReference type="EMBL" id="EHL13585.1"/>
    </source>
</evidence>
<organism evidence="5 6">
    <name type="scientific">Oribacterium asaccharolyticum ACB7</name>
    <dbReference type="NCBI Taxonomy" id="796944"/>
    <lineage>
        <taxon>Bacteria</taxon>
        <taxon>Bacillati</taxon>
        <taxon>Bacillota</taxon>
        <taxon>Clostridia</taxon>
        <taxon>Lachnospirales</taxon>
        <taxon>Lachnospiraceae</taxon>
        <taxon>Oribacterium</taxon>
    </lineage>
</organism>
<dbReference type="PATRIC" id="fig|796944.3.peg.581"/>
<feature type="domain" description="Peptidase S26" evidence="4">
    <location>
        <begin position="35"/>
        <end position="181"/>
    </location>
</feature>
<dbReference type="GO" id="GO:0005886">
    <property type="term" value="C:plasma membrane"/>
    <property type="evidence" value="ECO:0007669"/>
    <property type="project" value="UniProtKB-SubCell"/>
</dbReference>
<comment type="catalytic activity">
    <reaction evidence="3">
        <text>Cleavage of hydrophobic, N-terminal signal or leader sequences from secreted and periplasmic proteins.</text>
        <dbReference type="EC" id="3.4.21.89"/>
    </reaction>
</comment>
<dbReference type="GO" id="GO:0009003">
    <property type="term" value="F:signal peptidase activity"/>
    <property type="evidence" value="ECO:0007669"/>
    <property type="project" value="UniProtKB-EC"/>
</dbReference>
<comment type="subcellular location">
    <subcellularLocation>
        <location evidence="1">Cell membrane</location>
        <topology evidence="1">Single-pass type II membrane protein</topology>
    </subcellularLocation>
    <subcellularLocation>
        <location evidence="3">Membrane</location>
        <topology evidence="3">Single-pass type II membrane protein</topology>
    </subcellularLocation>
</comment>
<dbReference type="InterPro" id="IPR036286">
    <property type="entry name" value="LexA/Signal_pep-like_sf"/>
</dbReference>
<dbReference type="InterPro" id="IPR019533">
    <property type="entry name" value="Peptidase_S26"/>
</dbReference>
<dbReference type="PANTHER" id="PTHR43390">
    <property type="entry name" value="SIGNAL PEPTIDASE I"/>
    <property type="match status" value="1"/>
</dbReference>
<reference evidence="5 6" key="1">
    <citation type="submission" date="2011-08" db="EMBL/GenBank/DDBJ databases">
        <title>The Genome Sequence of Oribacterium sp. ACB7.</title>
        <authorList>
            <consortium name="The Broad Institute Genome Sequencing Platform"/>
            <person name="Earl A."/>
            <person name="Ward D."/>
            <person name="Feldgarden M."/>
            <person name="Gevers D."/>
            <person name="Sizova M."/>
            <person name="Hazen A."/>
            <person name="Epstein S."/>
            <person name="Young S.K."/>
            <person name="Zeng Q."/>
            <person name="Gargeya S."/>
            <person name="Fitzgerald M."/>
            <person name="Haas B."/>
            <person name="Abouelleil A."/>
            <person name="Alvarado L."/>
            <person name="Arachchi H.M."/>
            <person name="Berlin A."/>
            <person name="Brown A."/>
            <person name="Chapman S.B."/>
            <person name="Chen Z."/>
            <person name="Dunbar C."/>
            <person name="Freedman E."/>
            <person name="Gearin G."/>
            <person name="Gellesch M."/>
            <person name="Goldberg J."/>
            <person name="Griggs A."/>
            <person name="Gujja S."/>
            <person name="Heiman D."/>
            <person name="Howarth C."/>
            <person name="Larson L."/>
            <person name="Lui A."/>
            <person name="MacDonald P.J.P."/>
            <person name="Montmayeur A."/>
            <person name="Murphy C."/>
            <person name="Neiman D."/>
            <person name="Pearson M."/>
            <person name="Priest M."/>
            <person name="Roberts A."/>
            <person name="Saif S."/>
            <person name="Shea T."/>
            <person name="Shenoy N."/>
            <person name="Sisk P."/>
            <person name="Stolte C."/>
            <person name="Sykes S."/>
            <person name="Wortman J."/>
            <person name="Nusbaum C."/>
            <person name="Birren B."/>
        </authorList>
    </citation>
    <scope>NUCLEOTIDE SEQUENCE [LARGE SCALE GENOMIC DNA]</scope>
    <source>
        <strain evidence="5 6">ACB7</strain>
    </source>
</reference>
<keyword evidence="6" id="KW-1185">Reference proteome</keyword>
<proteinExistence type="inferred from homology"/>
<gene>
    <name evidence="5" type="ORF">HMPREF9624_02064</name>
</gene>
<feature type="transmembrane region" description="Helical" evidence="3">
    <location>
        <begin position="33"/>
        <end position="55"/>
    </location>
</feature>
<dbReference type="Pfam" id="PF10502">
    <property type="entry name" value="Peptidase_S26"/>
    <property type="match status" value="1"/>
</dbReference>
<keyword evidence="3" id="KW-0472">Membrane</keyword>
<dbReference type="EC" id="3.4.21.89" evidence="3"/>
<dbReference type="HOGENOM" id="CLU_028723_5_2_9"/>
<dbReference type="RefSeq" id="WP_009537722.1">
    <property type="nucleotide sequence ID" value="NZ_JH414506.1"/>
</dbReference>
<dbReference type="Gene3D" id="2.10.109.10">
    <property type="entry name" value="Umud Fragment, subunit A"/>
    <property type="match status" value="1"/>
</dbReference>
<name>G9WSJ8_9FIRM</name>
<evidence type="ECO:0000256" key="1">
    <source>
        <dbReference type="ARBA" id="ARBA00004401"/>
    </source>
</evidence>
<evidence type="ECO:0000256" key="3">
    <source>
        <dbReference type="RuleBase" id="RU362042"/>
    </source>
</evidence>
<keyword evidence="3" id="KW-0812">Transmembrane</keyword>
<dbReference type="GO" id="GO:0004252">
    <property type="term" value="F:serine-type endopeptidase activity"/>
    <property type="evidence" value="ECO:0007669"/>
    <property type="project" value="InterPro"/>
</dbReference>
<evidence type="ECO:0000313" key="6">
    <source>
        <dbReference type="Proteomes" id="UP000003527"/>
    </source>
</evidence>
<keyword evidence="3" id="KW-0645">Protease</keyword>
<comment type="similarity">
    <text evidence="2 3">Belongs to the peptidase S26 family.</text>
</comment>
<dbReference type="InterPro" id="IPR000223">
    <property type="entry name" value="Pept_S26A_signal_pept_1"/>
</dbReference>
<dbReference type="EMBL" id="AFZD01000006">
    <property type="protein sequence ID" value="EHL13585.1"/>
    <property type="molecule type" value="Genomic_DNA"/>
</dbReference>
<dbReference type="PRINTS" id="PR00727">
    <property type="entry name" value="LEADERPTASE"/>
</dbReference>
<dbReference type="PANTHER" id="PTHR43390:SF1">
    <property type="entry name" value="CHLOROPLAST PROCESSING PEPTIDASE"/>
    <property type="match status" value="1"/>
</dbReference>
<protein>
    <recommendedName>
        <fullName evidence="3">Signal peptidase I</fullName>
        <ecNumber evidence="3">3.4.21.89</ecNumber>
    </recommendedName>
</protein>
<sequence>MAKKEKGKKAVLPLDVIRKRRGYYRQVSDISSFLTHLALMAALVYIMFFVIFGIAPMKNDDMKPKLSAGDLMLYYRLENKIFPSDVLVYQVEGKQYVGRVIGQPGDVIEIPEEGGLKINGNTQVEDSIFFETKPYENETVKYPITLGTDEYFLMADMRSGAKDSRAFGAIHKKQIKGKVITILRRSSL</sequence>
<dbReference type="GO" id="GO:0006465">
    <property type="term" value="P:signal peptide processing"/>
    <property type="evidence" value="ECO:0007669"/>
    <property type="project" value="InterPro"/>
</dbReference>
<evidence type="ECO:0000256" key="2">
    <source>
        <dbReference type="ARBA" id="ARBA00009370"/>
    </source>
</evidence>
<dbReference type="SUPFAM" id="SSF51306">
    <property type="entry name" value="LexA/Signal peptidase"/>
    <property type="match status" value="1"/>
</dbReference>
<dbReference type="CDD" id="cd06530">
    <property type="entry name" value="S26_SPase_I"/>
    <property type="match status" value="1"/>
</dbReference>
<keyword evidence="3" id="KW-0378">Hydrolase</keyword>
<accession>G9WSJ8</accession>